<dbReference type="GO" id="GO:0009401">
    <property type="term" value="P:phosphoenolpyruvate-dependent sugar phosphotransferase system"/>
    <property type="evidence" value="ECO:0007669"/>
    <property type="project" value="InterPro"/>
</dbReference>
<name>A0A2X2YS91_CITKO</name>
<keyword evidence="1" id="KW-0812">Transmembrane</keyword>
<keyword evidence="1" id="KW-0472">Membrane</keyword>
<evidence type="ECO:0000313" key="3">
    <source>
        <dbReference type="Proteomes" id="UP000251584"/>
    </source>
</evidence>
<accession>A0A2X2YS91</accession>
<gene>
    <name evidence="2" type="ORF">NCTC10786_05715</name>
</gene>
<dbReference type="AlphaFoldDB" id="A0A2X2YS91"/>
<dbReference type="EMBL" id="UAVY01000010">
    <property type="protein sequence ID" value="SQB40609.1"/>
    <property type="molecule type" value="Genomic_DNA"/>
</dbReference>
<dbReference type="Pfam" id="PF03613">
    <property type="entry name" value="EIID-AGA"/>
    <property type="match status" value="1"/>
</dbReference>
<organism evidence="2 3">
    <name type="scientific">Citrobacter koseri</name>
    <name type="common">Citrobacter diversus</name>
    <dbReference type="NCBI Taxonomy" id="545"/>
    <lineage>
        <taxon>Bacteria</taxon>
        <taxon>Pseudomonadati</taxon>
        <taxon>Pseudomonadota</taxon>
        <taxon>Gammaproteobacteria</taxon>
        <taxon>Enterobacterales</taxon>
        <taxon>Enterobacteriaceae</taxon>
        <taxon>Citrobacter</taxon>
    </lineage>
</organism>
<dbReference type="GO" id="GO:0016020">
    <property type="term" value="C:membrane"/>
    <property type="evidence" value="ECO:0007669"/>
    <property type="project" value="InterPro"/>
</dbReference>
<dbReference type="Proteomes" id="UP000251584">
    <property type="component" value="Unassembled WGS sequence"/>
</dbReference>
<protein>
    <submittedName>
        <fullName evidence="2">PTS system, mannose/fructose/sorbose family, IID component</fullName>
    </submittedName>
</protein>
<keyword evidence="1" id="KW-1133">Transmembrane helix</keyword>
<evidence type="ECO:0000313" key="2">
    <source>
        <dbReference type="EMBL" id="SQB40609.1"/>
    </source>
</evidence>
<feature type="transmembrane region" description="Helical" evidence="1">
    <location>
        <begin position="9"/>
        <end position="29"/>
    </location>
</feature>
<evidence type="ECO:0000256" key="1">
    <source>
        <dbReference type="SAM" id="Phobius"/>
    </source>
</evidence>
<reference evidence="2 3" key="1">
    <citation type="submission" date="2018-06" db="EMBL/GenBank/DDBJ databases">
        <authorList>
            <consortium name="Pathogen Informatics"/>
            <person name="Doyle S."/>
        </authorList>
    </citation>
    <scope>NUCLEOTIDE SEQUENCE [LARGE SCALE GENOMIC DNA]</scope>
    <source>
        <strain evidence="2 3">NCTC10786</strain>
    </source>
</reference>
<dbReference type="InterPro" id="IPR004704">
    <property type="entry name" value="PTS_IID_man"/>
</dbReference>
<sequence length="88" mass="9144">MQGGRIKELIYGANVLGLIMMGALSASYVKITTPLKISALKGSEVVVQQILDSIGAWPAAAGGSICHLYLSGEERAALYHHSAVDCGA</sequence>
<proteinExistence type="predicted"/>